<dbReference type="KEGG" id="aey:CDG81_02315"/>
<feature type="region of interest" description="Disordered" evidence="1">
    <location>
        <begin position="37"/>
        <end position="79"/>
    </location>
</feature>
<evidence type="ECO:0000259" key="2">
    <source>
        <dbReference type="Pfam" id="PF01402"/>
    </source>
</evidence>
<dbReference type="GO" id="GO:0006355">
    <property type="term" value="P:regulation of DNA-templated transcription"/>
    <property type="evidence" value="ECO:0007669"/>
    <property type="project" value="InterPro"/>
</dbReference>
<dbReference type="Pfam" id="PF01402">
    <property type="entry name" value="RHH_1"/>
    <property type="match status" value="1"/>
</dbReference>
<feature type="compositionally biased region" description="Basic residues" evidence="1">
    <location>
        <begin position="50"/>
        <end position="59"/>
    </location>
</feature>
<reference evidence="3 4" key="1">
    <citation type="submission" date="2017-08" db="EMBL/GenBank/DDBJ databases">
        <title>The complete genome sequence of moderately halophilic actinomycete Actinopolyspora erythraea YIM 90600, the producer of novel erythromycin, novel actinopolysporins A-C and tubercidin.</title>
        <authorList>
            <person name="Yin M."/>
            <person name="Tang S."/>
        </authorList>
    </citation>
    <scope>NUCLEOTIDE SEQUENCE [LARGE SCALE GENOMIC DNA]</scope>
    <source>
        <strain evidence="3 4">YIM 90600</strain>
    </source>
</reference>
<organism evidence="3 4">
    <name type="scientific">Actinopolyspora erythraea</name>
    <dbReference type="NCBI Taxonomy" id="414996"/>
    <lineage>
        <taxon>Bacteria</taxon>
        <taxon>Bacillati</taxon>
        <taxon>Actinomycetota</taxon>
        <taxon>Actinomycetes</taxon>
        <taxon>Actinopolysporales</taxon>
        <taxon>Actinopolysporaceae</taxon>
        <taxon>Actinopolyspora</taxon>
    </lineage>
</organism>
<name>A0A223RN76_9ACTN</name>
<dbReference type="CDD" id="cd21631">
    <property type="entry name" value="RHH_CopG_NikR-like"/>
    <property type="match status" value="1"/>
</dbReference>
<evidence type="ECO:0000313" key="3">
    <source>
        <dbReference type="EMBL" id="ASU77341.1"/>
    </source>
</evidence>
<accession>A0A223RN76</accession>
<dbReference type="AlphaFoldDB" id="A0A223RN76"/>
<feature type="domain" description="Ribbon-helix-helix protein CopG" evidence="2">
    <location>
        <begin position="1"/>
        <end position="40"/>
    </location>
</feature>
<gene>
    <name evidence="3" type="ORF">CDG81_02315</name>
</gene>
<protein>
    <submittedName>
        <fullName evidence="3">CopG family transcriptional regulator</fullName>
    </submittedName>
</protein>
<dbReference type="InterPro" id="IPR002145">
    <property type="entry name" value="CopG"/>
</dbReference>
<dbReference type="SUPFAM" id="SSF47598">
    <property type="entry name" value="Ribbon-helix-helix"/>
    <property type="match status" value="1"/>
</dbReference>
<dbReference type="RefSeq" id="WP_084134234.1">
    <property type="nucleotide sequence ID" value="NZ_CP022752.1"/>
</dbReference>
<proteinExistence type="predicted"/>
<dbReference type="EMBL" id="CP022752">
    <property type="protein sequence ID" value="ASU77341.1"/>
    <property type="molecule type" value="Genomic_DNA"/>
</dbReference>
<evidence type="ECO:0000313" key="4">
    <source>
        <dbReference type="Proteomes" id="UP000215043"/>
    </source>
</evidence>
<dbReference type="InterPro" id="IPR010985">
    <property type="entry name" value="Ribbon_hlx_hlx"/>
</dbReference>
<dbReference type="Proteomes" id="UP000215043">
    <property type="component" value="Chromosome"/>
</dbReference>
<sequence>MRTTIRLDDDVLAAVHERARREKRSAGQVLSELARQALTRSGHPTEPRGASHHGFRPLPHRGPAVSNELIDQIREEEPE</sequence>
<dbReference type="OrthoDB" id="9813767at2"/>
<evidence type="ECO:0000256" key="1">
    <source>
        <dbReference type="SAM" id="MobiDB-lite"/>
    </source>
</evidence>